<dbReference type="AlphaFoldDB" id="A0A1W7CV48"/>
<dbReference type="KEGG" id="smao:CAG99_04795"/>
<reference evidence="2 3" key="1">
    <citation type="submission" date="2017-05" db="EMBL/GenBank/DDBJ databases">
        <title>Complete genome sequence of Streptomyces sp. SCSIO 03032 revealed the diverse biosynthetic pathways for its bioactive secondary metabolites.</title>
        <authorList>
            <person name="Ma L."/>
            <person name="Zhu Y."/>
            <person name="Zhang W."/>
            <person name="Zhang G."/>
            <person name="Tian X."/>
            <person name="Zhang S."/>
            <person name="Zhang C."/>
        </authorList>
    </citation>
    <scope>NUCLEOTIDE SEQUENCE [LARGE SCALE GENOMIC DNA]</scope>
    <source>
        <strain evidence="2 3">SCSIO 03032</strain>
    </source>
</reference>
<protein>
    <submittedName>
        <fullName evidence="2">Uncharacterized protein</fullName>
    </submittedName>
</protein>
<gene>
    <name evidence="2" type="ORF">CAG99_04795</name>
</gene>
<evidence type="ECO:0000313" key="2">
    <source>
        <dbReference type="EMBL" id="ARQ68250.1"/>
    </source>
</evidence>
<sequence length="68" mass="6771">MVLGRDAPAERFTDAVNTLTLEGMTGGKAPRRGTGREPGQSLSRASGTGSVPESDAAPGTAAVVGRSS</sequence>
<feature type="compositionally biased region" description="Polar residues" evidence="1">
    <location>
        <begin position="40"/>
        <end position="51"/>
    </location>
</feature>
<organism evidence="2 3">
    <name type="scientific">Streptomyces marincola</name>
    <dbReference type="NCBI Taxonomy" id="2878388"/>
    <lineage>
        <taxon>Bacteria</taxon>
        <taxon>Bacillati</taxon>
        <taxon>Actinomycetota</taxon>
        <taxon>Actinomycetes</taxon>
        <taxon>Kitasatosporales</taxon>
        <taxon>Streptomycetaceae</taxon>
        <taxon>Streptomyces</taxon>
    </lineage>
</organism>
<dbReference type="OrthoDB" id="9809052at2"/>
<evidence type="ECO:0000313" key="3">
    <source>
        <dbReference type="Proteomes" id="UP000194218"/>
    </source>
</evidence>
<dbReference type="EMBL" id="CP021121">
    <property type="protein sequence ID" value="ARQ68250.1"/>
    <property type="molecule type" value="Genomic_DNA"/>
</dbReference>
<accession>A0A1W7CV48</accession>
<name>A0A1W7CV48_9ACTN</name>
<proteinExistence type="predicted"/>
<evidence type="ECO:0000256" key="1">
    <source>
        <dbReference type="SAM" id="MobiDB-lite"/>
    </source>
</evidence>
<keyword evidence="3" id="KW-1185">Reference proteome</keyword>
<dbReference type="Proteomes" id="UP000194218">
    <property type="component" value="Chromosome"/>
</dbReference>
<feature type="region of interest" description="Disordered" evidence="1">
    <location>
        <begin position="14"/>
        <end position="68"/>
    </location>
</feature>
<dbReference type="RefSeq" id="WP_086157762.1">
    <property type="nucleotide sequence ID" value="NZ_CP021121.1"/>
</dbReference>